<evidence type="ECO:0000256" key="1">
    <source>
        <dbReference type="SAM" id="MobiDB-lite"/>
    </source>
</evidence>
<keyword evidence="2" id="KW-0472">Membrane</keyword>
<feature type="transmembrane region" description="Helical" evidence="2">
    <location>
        <begin position="375"/>
        <end position="397"/>
    </location>
</feature>
<evidence type="ECO:0000256" key="2">
    <source>
        <dbReference type="SAM" id="Phobius"/>
    </source>
</evidence>
<keyword evidence="4" id="KW-1185">Reference proteome</keyword>
<feature type="transmembrane region" description="Helical" evidence="2">
    <location>
        <begin position="466"/>
        <end position="494"/>
    </location>
</feature>
<keyword evidence="2" id="KW-0812">Transmembrane</keyword>
<protein>
    <submittedName>
        <fullName evidence="3">Uncharacterized protein</fullName>
    </submittedName>
</protein>
<feature type="compositionally biased region" description="Low complexity" evidence="1">
    <location>
        <begin position="129"/>
        <end position="168"/>
    </location>
</feature>
<dbReference type="Proteomes" id="UP000799750">
    <property type="component" value="Unassembled WGS sequence"/>
</dbReference>
<name>A0A6A6QX41_9PEZI</name>
<reference evidence="3" key="1">
    <citation type="journal article" date="2020" name="Stud. Mycol.">
        <title>101 Dothideomycetes genomes: a test case for predicting lifestyles and emergence of pathogens.</title>
        <authorList>
            <person name="Haridas S."/>
            <person name="Albert R."/>
            <person name="Binder M."/>
            <person name="Bloem J."/>
            <person name="Labutti K."/>
            <person name="Salamov A."/>
            <person name="Andreopoulos B."/>
            <person name="Baker S."/>
            <person name="Barry K."/>
            <person name="Bills G."/>
            <person name="Bluhm B."/>
            <person name="Cannon C."/>
            <person name="Castanera R."/>
            <person name="Culley D."/>
            <person name="Daum C."/>
            <person name="Ezra D."/>
            <person name="Gonzalez J."/>
            <person name="Henrissat B."/>
            <person name="Kuo A."/>
            <person name="Liang C."/>
            <person name="Lipzen A."/>
            <person name="Lutzoni F."/>
            <person name="Magnuson J."/>
            <person name="Mondo S."/>
            <person name="Nolan M."/>
            <person name="Ohm R."/>
            <person name="Pangilinan J."/>
            <person name="Park H.-J."/>
            <person name="Ramirez L."/>
            <person name="Alfaro M."/>
            <person name="Sun H."/>
            <person name="Tritt A."/>
            <person name="Yoshinaga Y."/>
            <person name="Zwiers L.-H."/>
            <person name="Turgeon B."/>
            <person name="Goodwin S."/>
            <person name="Spatafora J."/>
            <person name="Crous P."/>
            <person name="Grigoriev I."/>
        </authorList>
    </citation>
    <scope>NUCLEOTIDE SEQUENCE</scope>
    <source>
        <strain evidence="3">CBS 269.34</strain>
    </source>
</reference>
<sequence>MLWYAPILCALQLYSALFPKDSVSGAFTHSTELIASILPLLLVAMYPQLGNDFSFELPFDLAVSDQSLATINPLGSDISLVEDFNKSIFAPSCSATYQPEGLNMPLWSAILPSSTDNSQKPFTTGHPETSSSSGRPPSSSSTTFTTRPSVRSSSNSHRPRPSVRSSSNSRRRTSPKSKPMSDISFLDRLLSVVVKYYRVYDSWVVLPALTKIYQFFADCLAFWYKFDRFIILPILIKLDNMVQAVHATVYRSVHLIQQLCHGFVEVFRGDSHWSAQLTRPILTKVASSKMPTYFRIVQGCSYTAFLFLVKAFSVPIAFMIVILNTVTGWLESSYARPSSLIAALVNLAKALNCNHGTFLEKLVYEQGMVKMCGELASLAFPVLLVVTWFVITLPFYIKAYMGVYTKLWRFLKSPARTINDTRRLVRAYVTTLPEKYRSFKTTSCEVWQFLPMYWAELCNSHPVLRIVLYIPSVVAMTLGVVVYTLGAIVLLVFVRSLLFELFLWNFVAKKFIWGFLLKTCISDALLEKFLGHFVLETITWELLIQTFTYEFWLKKVVWRGIVETILWRLLYCRCIRANTRRFMNWFDETKLGLHTTRLRWHYGDCVDAWAPIREEDRLAFRPPGHFHDEWQGVPISTILWCIRSLTERKKYLARAIGVAQLEYFMLEFKYKVWNHNTGAWMFNDHQFPYEQRLKWFQRYLQLQKEQHPVQPIPGLSFNYSGMPPETLCRADYEQQHAALQEWIHSGKTLLDLIREENAKLKRLSKGRRPSEFKFGPSFDELCPLPAAPVDYSAPYEIFRQYLHLCCSHGIEPDIRVSRGFVAS</sequence>
<evidence type="ECO:0000313" key="3">
    <source>
        <dbReference type="EMBL" id="KAF2495597.1"/>
    </source>
</evidence>
<keyword evidence="2" id="KW-1133">Transmembrane helix</keyword>
<gene>
    <name evidence="3" type="ORF">BU16DRAFT_561875</name>
</gene>
<dbReference type="AlphaFoldDB" id="A0A6A6QX41"/>
<feature type="region of interest" description="Disordered" evidence="1">
    <location>
        <begin position="117"/>
        <end position="180"/>
    </location>
</feature>
<accession>A0A6A6QX41</accession>
<organism evidence="3 4">
    <name type="scientific">Lophium mytilinum</name>
    <dbReference type="NCBI Taxonomy" id="390894"/>
    <lineage>
        <taxon>Eukaryota</taxon>
        <taxon>Fungi</taxon>
        <taxon>Dikarya</taxon>
        <taxon>Ascomycota</taxon>
        <taxon>Pezizomycotina</taxon>
        <taxon>Dothideomycetes</taxon>
        <taxon>Pleosporomycetidae</taxon>
        <taxon>Mytilinidiales</taxon>
        <taxon>Mytilinidiaceae</taxon>
        <taxon>Lophium</taxon>
    </lineage>
</organism>
<feature type="compositionally biased region" description="Polar residues" evidence="1">
    <location>
        <begin position="117"/>
        <end position="128"/>
    </location>
</feature>
<evidence type="ECO:0000313" key="4">
    <source>
        <dbReference type="Proteomes" id="UP000799750"/>
    </source>
</evidence>
<feature type="transmembrane region" description="Helical" evidence="2">
    <location>
        <begin position="304"/>
        <end position="330"/>
    </location>
</feature>
<proteinExistence type="predicted"/>
<dbReference type="EMBL" id="MU004189">
    <property type="protein sequence ID" value="KAF2495597.1"/>
    <property type="molecule type" value="Genomic_DNA"/>
</dbReference>